<dbReference type="Proteomes" id="UP000001029">
    <property type="component" value="Chromosome"/>
</dbReference>
<proteinExistence type="inferred from homology"/>
<evidence type="ECO:0000313" key="4">
    <source>
        <dbReference type="EMBL" id="ACC97603.1"/>
    </source>
</evidence>
<gene>
    <name evidence="4" type="ordered locus">Emin_0035</name>
</gene>
<dbReference type="GO" id="GO:0046983">
    <property type="term" value="F:protein dimerization activity"/>
    <property type="evidence" value="ECO:0007669"/>
    <property type="project" value="InterPro"/>
</dbReference>
<dbReference type="GO" id="GO:0008652">
    <property type="term" value="P:amino acid biosynthetic process"/>
    <property type="evidence" value="ECO:0007669"/>
    <property type="project" value="InterPro"/>
</dbReference>
<dbReference type="EMBL" id="CP001055">
    <property type="protein sequence ID" value="ACC97603.1"/>
    <property type="molecule type" value="Genomic_DNA"/>
</dbReference>
<dbReference type="Pfam" id="PF02774">
    <property type="entry name" value="Semialdhyde_dhC"/>
    <property type="match status" value="1"/>
</dbReference>
<name>B2KAQ7_ELUMP</name>
<dbReference type="STRING" id="445932.Emin_0035"/>
<dbReference type="Pfam" id="PF01118">
    <property type="entry name" value="Semialdhyde_dh"/>
    <property type="match status" value="1"/>
</dbReference>
<protein>
    <submittedName>
        <fullName evidence="4">Aspartate-semialdehyde dehydrogenase</fullName>
        <ecNumber evidence="4">1.2.1.11</ecNumber>
    </submittedName>
</protein>
<dbReference type="SMART" id="SM00859">
    <property type="entry name" value="Semialdhyde_dh"/>
    <property type="match status" value="1"/>
</dbReference>
<comment type="similarity">
    <text evidence="1">Belongs to the aspartate-semialdehyde dehydrogenase family.</text>
</comment>
<dbReference type="Gene3D" id="3.40.50.720">
    <property type="entry name" value="NAD(P)-binding Rossmann-like Domain"/>
    <property type="match status" value="2"/>
</dbReference>
<evidence type="ECO:0000313" key="5">
    <source>
        <dbReference type="Proteomes" id="UP000001029"/>
    </source>
</evidence>
<dbReference type="GO" id="GO:0051287">
    <property type="term" value="F:NAD binding"/>
    <property type="evidence" value="ECO:0007669"/>
    <property type="project" value="InterPro"/>
</dbReference>
<dbReference type="RefSeq" id="WP_012414218.1">
    <property type="nucleotide sequence ID" value="NC_010644.1"/>
</dbReference>
<dbReference type="HOGENOM" id="CLU_049966_0_1_0"/>
<dbReference type="PIRSF" id="PIRSF000148">
    <property type="entry name" value="ASA_dh"/>
    <property type="match status" value="1"/>
</dbReference>
<evidence type="ECO:0000256" key="1">
    <source>
        <dbReference type="ARBA" id="ARBA00010584"/>
    </source>
</evidence>
<dbReference type="InterPro" id="IPR012280">
    <property type="entry name" value="Semialdhyde_DH_dimer_dom"/>
</dbReference>
<dbReference type="OrthoDB" id="9805684at2"/>
<dbReference type="GO" id="GO:0004073">
    <property type="term" value="F:aspartate-semialdehyde dehydrogenase activity"/>
    <property type="evidence" value="ECO:0007669"/>
    <property type="project" value="UniProtKB-EC"/>
</dbReference>
<dbReference type="InterPro" id="IPR036291">
    <property type="entry name" value="NAD(P)-bd_dom_sf"/>
</dbReference>
<dbReference type="InterPro" id="IPR000534">
    <property type="entry name" value="Semialdehyde_DH_NAD-bd"/>
</dbReference>
<dbReference type="SUPFAM" id="SSF55347">
    <property type="entry name" value="Glyceraldehyde-3-phosphate dehydrogenase-like, C-terminal domain"/>
    <property type="match status" value="1"/>
</dbReference>
<feature type="active site" description="Acyl-thioester intermediate" evidence="2">
    <location>
        <position position="104"/>
    </location>
</feature>
<dbReference type="PANTHER" id="PTHR46278">
    <property type="entry name" value="DEHYDROGENASE, PUTATIVE-RELATED"/>
    <property type="match status" value="1"/>
</dbReference>
<feature type="domain" description="Semialdehyde dehydrogenase NAD-binding" evidence="3">
    <location>
        <begin position="3"/>
        <end position="95"/>
    </location>
</feature>
<dbReference type="EC" id="1.2.1.11" evidence="4"/>
<evidence type="ECO:0000259" key="3">
    <source>
        <dbReference type="SMART" id="SM00859"/>
    </source>
</evidence>
<reference evidence="4 5" key="1">
    <citation type="journal article" date="2009" name="Appl. Environ. Microbiol.">
        <title>Genomic analysis of 'Elusimicrobium minutum,' the first cultivated representative of the phylum 'Elusimicrobia' (formerly termite group 1).</title>
        <authorList>
            <person name="Herlemann D.P.R."/>
            <person name="Geissinger O."/>
            <person name="Ikeda-Ohtsubo W."/>
            <person name="Kunin V."/>
            <person name="Sun H."/>
            <person name="Lapidus A."/>
            <person name="Hugenholtz P."/>
            <person name="Brune A."/>
        </authorList>
    </citation>
    <scope>NUCLEOTIDE SEQUENCE [LARGE SCALE GENOMIC DNA]</scope>
    <source>
        <strain evidence="4 5">Pei191</strain>
    </source>
</reference>
<organism evidence="4 5">
    <name type="scientific">Elusimicrobium minutum (strain Pei191)</name>
    <dbReference type="NCBI Taxonomy" id="445932"/>
    <lineage>
        <taxon>Bacteria</taxon>
        <taxon>Pseudomonadati</taxon>
        <taxon>Elusimicrobiota</taxon>
        <taxon>Elusimicrobia</taxon>
        <taxon>Elusimicrobiales</taxon>
        <taxon>Elusimicrobiaceae</taxon>
        <taxon>Elusimicrobium</taxon>
    </lineage>
</organism>
<dbReference type="SUPFAM" id="SSF51735">
    <property type="entry name" value="NAD(P)-binding Rossmann-fold domains"/>
    <property type="match status" value="1"/>
</dbReference>
<sequence length="292" mass="32562">MIKVGIIGINGLVGQTLRKCLLKVQNIEIKEFGRKDALTDLDIAVLCTDNVDSVQLVEALKDKAKFIVDMSSEFRMKSGVPLVIPEINPETITKETQLIASPNCTVTPIAMALHALGKKYKIKEVFFCSYQALSGGGKKLVEEANKPDSIYNKNCMPQIGSILDTGYSSEELKTVYEARKILQMPQLTVYPHTVRVFVDNSHSLGITLRAEEDFDLVETKMLLGTYPGIIYGENIFTPKEVSGKDEVFICRLRQDMYDKKVLHFFTTFDNILKGAALNGAQIVEYIVKQGLV</sequence>
<dbReference type="Gene3D" id="3.30.360.10">
    <property type="entry name" value="Dihydrodipicolinate Reductase, domain 2"/>
    <property type="match status" value="2"/>
</dbReference>
<dbReference type="AlphaFoldDB" id="B2KAQ7"/>
<accession>B2KAQ7</accession>
<evidence type="ECO:0000256" key="2">
    <source>
        <dbReference type="PIRSR" id="PIRSR000148-1"/>
    </source>
</evidence>
<keyword evidence="4" id="KW-0560">Oxidoreductase</keyword>
<keyword evidence="5" id="KW-1185">Reference proteome</keyword>
<dbReference type="PANTHER" id="PTHR46278:SF2">
    <property type="entry name" value="ASPARTATE-SEMIALDEHYDE DEHYDROGENASE"/>
    <property type="match status" value="1"/>
</dbReference>
<dbReference type="KEGG" id="emi:Emin_0035"/>
<feature type="active site" description="Proton acceptor" evidence="2">
    <location>
        <position position="202"/>
    </location>
</feature>